<gene>
    <name evidence="4" type="ORF">SYNPS1DRAFT_8312</name>
</gene>
<dbReference type="PANTHER" id="PTHR23236:SF12">
    <property type="entry name" value="EUKARYOTIC INITIATION FACTOR 4B-RELATED"/>
    <property type="match status" value="1"/>
</dbReference>
<protein>
    <recommendedName>
        <fullName evidence="3">RRM domain-containing protein</fullName>
    </recommendedName>
</protein>
<evidence type="ECO:0000313" key="5">
    <source>
        <dbReference type="Proteomes" id="UP000278143"/>
    </source>
</evidence>
<evidence type="ECO:0000256" key="1">
    <source>
        <dbReference type="ARBA" id="ARBA00022884"/>
    </source>
</evidence>
<dbReference type="Gene3D" id="3.30.70.330">
    <property type="match status" value="1"/>
</dbReference>
<evidence type="ECO:0000256" key="2">
    <source>
        <dbReference type="PROSITE-ProRule" id="PRU00176"/>
    </source>
</evidence>
<dbReference type="InterPro" id="IPR012677">
    <property type="entry name" value="Nucleotide-bd_a/b_plait_sf"/>
</dbReference>
<dbReference type="PANTHER" id="PTHR23236">
    <property type="entry name" value="EUKARYOTIC TRANSLATION INITIATION FACTOR 4B/4H"/>
    <property type="match status" value="1"/>
</dbReference>
<dbReference type="EMBL" id="KZ990475">
    <property type="protein sequence ID" value="RKP24056.1"/>
    <property type="molecule type" value="Genomic_DNA"/>
</dbReference>
<dbReference type="GO" id="GO:0008143">
    <property type="term" value="F:poly(A) binding"/>
    <property type="evidence" value="ECO:0007669"/>
    <property type="project" value="TreeGrafter"/>
</dbReference>
<sequence length="77" mass="8524">AKRSEHGVWIGNLSYATDKKMLQAFFSSCGKPTRVHLPCSRPGTLTMQRRFAYVDFATADEVASAIALSETMLDGRK</sequence>
<dbReference type="SMART" id="SM00360">
    <property type="entry name" value="RRM"/>
    <property type="match status" value="1"/>
</dbReference>
<feature type="domain" description="RRM" evidence="3">
    <location>
        <begin position="6"/>
        <end position="77"/>
    </location>
</feature>
<dbReference type="SUPFAM" id="SSF54928">
    <property type="entry name" value="RNA-binding domain, RBD"/>
    <property type="match status" value="1"/>
</dbReference>
<dbReference type="OrthoDB" id="439808at2759"/>
<feature type="non-terminal residue" evidence="4">
    <location>
        <position position="77"/>
    </location>
</feature>
<accession>A0A4P9YVJ2</accession>
<dbReference type="Proteomes" id="UP000278143">
    <property type="component" value="Unassembled WGS sequence"/>
</dbReference>
<proteinExistence type="predicted"/>
<keyword evidence="5" id="KW-1185">Reference proteome</keyword>
<dbReference type="InterPro" id="IPR000504">
    <property type="entry name" value="RRM_dom"/>
</dbReference>
<dbReference type="InterPro" id="IPR035979">
    <property type="entry name" value="RBD_domain_sf"/>
</dbReference>
<name>A0A4P9YVJ2_9FUNG</name>
<evidence type="ECO:0000259" key="3">
    <source>
        <dbReference type="PROSITE" id="PS50102"/>
    </source>
</evidence>
<dbReference type="AlphaFoldDB" id="A0A4P9YVJ2"/>
<organism evidence="4 5">
    <name type="scientific">Syncephalis pseudoplumigaleata</name>
    <dbReference type="NCBI Taxonomy" id="1712513"/>
    <lineage>
        <taxon>Eukaryota</taxon>
        <taxon>Fungi</taxon>
        <taxon>Fungi incertae sedis</taxon>
        <taxon>Zoopagomycota</taxon>
        <taxon>Zoopagomycotina</taxon>
        <taxon>Zoopagomycetes</taxon>
        <taxon>Zoopagales</taxon>
        <taxon>Piptocephalidaceae</taxon>
        <taxon>Syncephalis</taxon>
    </lineage>
</organism>
<dbReference type="Pfam" id="PF00076">
    <property type="entry name" value="RRM_1"/>
    <property type="match status" value="1"/>
</dbReference>
<evidence type="ECO:0000313" key="4">
    <source>
        <dbReference type="EMBL" id="RKP24056.1"/>
    </source>
</evidence>
<keyword evidence="1 2" id="KW-0694">RNA-binding</keyword>
<reference evidence="5" key="1">
    <citation type="journal article" date="2018" name="Nat. Microbiol.">
        <title>Leveraging single-cell genomics to expand the fungal tree of life.</title>
        <authorList>
            <person name="Ahrendt S.R."/>
            <person name="Quandt C.A."/>
            <person name="Ciobanu D."/>
            <person name="Clum A."/>
            <person name="Salamov A."/>
            <person name="Andreopoulos B."/>
            <person name="Cheng J.F."/>
            <person name="Woyke T."/>
            <person name="Pelin A."/>
            <person name="Henrissat B."/>
            <person name="Reynolds N.K."/>
            <person name="Benny G.L."/>
            <person name="Smith M.E."/>
            <person name="James T.Y."/>
            <person name="Grigoriev I.V."/>
        </authorList>
    </citation>
    <scope>NUCLEOTIDE SEQUENCE [LARGE SCALE GENOMIC DNA]</scope>
    <source>
        <strain evidence="5">Benny S71-1</strain>
    </source>
</reference>
<feature type="non-terminal residue" evidence="4">
    <location>
        <position position="1"/>
    </location>
</feature>
<dbReference type="PROSITE" id="PS50102">
    <property type="entry name" value="RRM"/>
    <property type="match status" value="1"/>
</dbReference>